<evidence type="ECO:0000256" key="1">
    <source>
        <dbReference type="SAM" id="Phobius"/>
    </source>
</evidence>
<feature type="transmembrane region" description="Helical" evidence="1">
    <location>
        <begin position="69"/>
        <end position="89"/>
    </location>
</feature>
<sequence>MLAGIAVFAGINIAAFALCGIDKSRARRHACRIPEAVLLGLGFFGGALGMALGMLLFHHKTRHLKFTLLVPLFFLLQIFLLLWLHLHFFL</sequence>
<keyword evidence="1" id="KW-0472">Membrane</keyword>
<accession>A0A926HVZ7</accession>
<reference evidence="2" key="1">
    <citation type="submission" date="2020-08" db="EMBL/GenBank/DDBJ databases">
        <title>Genome public.</title>
        <authorList>
            <person name="Liu C."/>
            <person name="Sun Q."/>
        </authorList>
    </citation>
    <scope>NUCLEOTIDE SEQUENCE</scope>
    <source>
        <strain evidence="2">NSJ-63</strain>
    </source>
</reference>
<keyword evidence="3" id="KW-1185">Reference proteome</keyword>
<keyword evidence="1" id="KW-0812">Transmembrane</keyword>
<dbReference type="InterPro" id="IPR010718">
    <property type="entry name" value="DUF1294"/>
</dbReference>
<proteinExistence type="predicted"/>
<name>A0A926HVZ7_9FIRM</name>
<organism evidence="2 3">
    <name type="scientific">Guopingia tenuis</name>
    <dbReference type="NCBI Taxonomy" id="2763656"/>
    <lineage>
        <taxon>Bacteria</taxon>
        <taxon>Bacillati</taxon>
        <taxon>Bacillota</taxon>
        <taxon>Clostridia</taxon>
        <taxon>Christensenellales</taxon>
        <taxon>Christensenellaceae</taxon>
        <taxon>Guopingia</taxon>
    </lineage>
</organism>
<evidence type="ECO:0000313" key="2">
    <source>
        <dbReference type="EMBL" id="MBC8537828.1"/>
    </source>
</evidence>
<dbReference type="Proteomes" id="UP000617951">
    <property type="component" value="Unassembled WGS sequence"/>
</dbReference>
<dbReference type="Pfam" id="PF06961">
    <property type="entry name" value="DUF1294"/>
    <property type="match status" value="1"/>
</dbReference>
<dbReference type="AlphaFoldDB" id="A0A926HVZ7"/>
<dbReference type="EMBL" id="JACRSS010000001">
    <property type="protein sequence ID" value="MBC8537828.1"/>
    <property type="molecule type" value="Genomic_DNA"/>
</dbReference>
<protein>
    <submittedName>
        <fullName evidence="2">DUF1294 domain-containing protein</fullName>
    </submittedName>
</protein>
<feature type="transmembrane region" description="Helical" evidence="1">
    <location>
        <begin position="36"/>
        <end position="57"/>
    </location>
</feature>
<keyword evidence="1" id="KW-1133">Transmembrane helix</keyword>
<evidence type="ECO:0000313" key="3">
    <source>
        <dbReference type="Proteomes" id="UP000617951"/>
    </source>
</evidence>
<gene>
    <name evidence="2" type="ORF">H8693_02625</name>
</gene>
<comment type="caution">
    <text evidence="2">The sequence shown here is derived from an EMBL/GenBank/DDBJ whole genome shotgun (WGS) entry which is preliminary data.</text>
</comment>